<evidence type="ECO:0008006" key="5">
    <source>
        <dbReference type="Google" id="ProtNLM"/>
    </source>
</evidence>
<keyword evidence="4" id="KW-1185">Reference proteome</keyword>
<feature type="region of interest" description="Disordered" evidence="1">
    <location>
        <begin position="1053"/>
        <end position="1086"/>
    </location>
</feature>
<accession>A0A1I2IZJ6</accession>
<dbReference type="STRING" id="1003.SAMN04488541_103842"/>
<keyword evidence="2" id="KW-1133">Transmembrane helix</keyword>
<evidence type="ECO:0000313" key="3">
    <source>
        <dbReference type="EMBL" id="SFF47138.1"/>
    </source>
</evidence>
<gene>
    <name evidence="3" type="ORF">SAMN04488541_103842</name>
</gene>
<proteinExistence type="predicted"/>
<reference evidence="3 4" key="1">
    <citation type="submission" date="2016-10" db="EMBL/GenBank/DDBJ databases">
        <authorList>
            <person name="de Groot N.N."/>
        </authorList>
    </citation>
    <scope>NUCLEOTIDE SEQUENCE [LARGE SCALE GENOMIC DNA]</scope>
    <source>
        <strain>GEY</strain>
        <strain evidence="4">DSM 9560</strain>
    </source>
</reference>
<protein>
    <recommendedName>
        <fullName evidence="5">ATPase</fullName>
    </recommendedName>
</protein>
<evidence type="ECO:0000256" key="2">
    <source>
        <dbReference type="SAM" id="Phobius"/>
    </source>
</evidence>
<feature type="transmembrane region" description="Helical" evidence="2">
    <location>
        <begin position="23"/>
        <end position="42"/>
    </location>
</feature>
<feature type="region of interest" description="Disordered" evidence="1">
    <location>
        <begin position="987"/>
        <end position="1027"/>
    </location>
</feature>
<keyword evidence="2" id="KW-0472">Membrane</keyword>
<feature type="region of interest" description="Disordered" evidence="1">
    <location>
        <begin position="672"/>
        <end position="777"/>
    </location>
</feature>
<feature type="transmembrane region" description="Helical" evidence="2">
    <location>
        <begin position="154"/>
        <end position="172"/>
    </location>
</feature>
<evidence type="ECO:0000313" key="4">
    <source>
        <dbReference type="Proteomes" id="UP000199513"/>
    </source>
</evidence>
<dbReference type="Proteomes" id="UP000199513">
    <property type="component" value="Unassembled WGS sequence"/>
</dbReference>
<feature type="transmembrane region" description="Helical" evidence="2">
    <location>
        <begin position="54"/>
        <end position="75"/>
    </location>
</feature>
<sequence length="1123" mass="130677">MPNSYNQIIEKLQAYKSKYYKNLLLKGTIFTLLALLSAFLVINALEYVGNFSSIWRGVLFFSFLTAALLSLYFWITIPLLRLFDLNRPLSFDEAANQIGNYFPEVGDRLLNLLQLGRLNMQDNALLVASIEQKSARLSVINFPDAIKYESNSKYLKYLLAIILVLLVLYNVIPELFTESTTRIVNYSQTFEPQAPFKFNVVNNELHVFKNEDFTLNLELTGKAIPTQVDLLTSNGRKLKMEAGTSRNIFTYTFKKVQKDIDFSFESSGFSSNSYKIKVLERPNLSNFTAYLSYPSYLNKKEEKVSNTGNLIVPAGTTIKWVFNTQTTDSVSLTFKDKMDYALAKGADTFEFVRRVMQSETYKVQLKNQYSSNKEAIEYYINAIPDEYPSITLKQSEDTTLYNYLILGGNIADDYGITKLELKYRIISPKNKEADKNKPFETTILKHNPSLMSQSYFHQFEITQLGLKQGDKLEYFVQVWDNDGIQGSKSSRSTILEFGLPDREEYKKELEASAANTSNQMEKTMKKAEEVKKSLEELQDRLKGKKKLNWQDKQAIEELLKKRQELQKEIKELQKQNAMLNEKQERFDEKSEKIAEKAEKLQELMDELMDEKTRELYEQLQKLLEQESQNNNFQNLLEELEKKEKNLEKELDRALELFKKLQLEQKIEETAKELEKLSEEQKDLAEESKETKPKDSEKIEELKQEQEELNEKFEKIQEEMKKMEKMNEDLQKANQKDLEQTKDKQQEIKEEQQKGQENLEQNQPQKAAENQKKAGQKMKEMSEQMQQMQQNAEMQQQIEDYNDLRKILENLVKLSFDQESLMKDFRKIRQDDPRILQLGQTQLKLKDDAKIIEDSLLALAKRVFQIQSYVTREVGTMNQYMEESLQEIKKKNLPAASGKQQFAMTSMNNLALMLDETLHQMQQQMGQQMAGMQIINKKRPSPQMGEMQKSLNQQIQDLMKSGKSGKELSQELAKLAAQQELIRKALKEAMKGKEGKKKGQKDGKGTEGDGGEDGGDGNLGKLLDDMEKTEEDLVNKRITQETLKRQKEILTRLLESEKALREREQDEKREAEKPKDTKERKNPTEFSEYLKIKEKQVELLKSIPASLNPYYKKEVNEYFKKINE</sequence>
<feature type="compositionally biased region" description="Basic and acidic residues" evidence="1">
    <location>
        <begin position="672"/>
        <end position="753"/>
    </location>
</feature>
<keyword evidence="2" id="KW-0812">Transmembrane</keyword>
<dbReference type="OrthoDB" id="9812498at2"/>
<dbReference type="EMBL" id="FONY01000038">
    <property type="protein sequence ID" value="SFF47138.1"/>
    <property type="molecule type" value="Genomic_DNA"/>
</dbReference>
<feature type="compositionally biased region" description="Basic and acidic residues" evidence="1">
    <location>
        <begin position="768"/>
        <end position="777"/>
    </location>
</feature>
<dbReference type="PANTHER" id="PTHR22538:SF0">
    <property type="entry name" value="CILIA- AND FLAGELLA-ASSOCIATED PROTEIN 74"/>
    <property type="match status" value="1"/>
</dbReference>
<dbReference type="AlphaFoldDB" id="A0A1I2IZJ6"/>
<organism evidence="3 4">
    <name type="scientific">Thermoflexibacter ruber</name>
    <dbReference type="NCBI Taxonomy" id="1003"/>
    <lineage>
        <taxon>Bacteria</taxon>
        <taxon>Pseudomonadati</taxon>
        <taxon>Bacteroidota</taxon>
        <taxon>Cytophagia</taxon>
        <taxon>Cytophagales</taxon>
        <taxon>Thermoflexibacteraceae</taxon>
        <taxon>Thermoflexibacter</taxon>
    </lineage>
</organism>
<dbReference type="PANTHER" id="PTHR22538">
    <property type="entry name" value="CILIA- AND FLAGELLA-ASSOCIATED PROTEIN 74"/>
    <property type="match status" value="1"/>
</dbReference>
<evidence type="ECO:0000256" key="1">
    <source>
        <dbReference type="SAM" id="MobiDB-lite"/>
    </source>
</evidence>
<name>A0A1I2IZJ6_9BACT</name>